<dbReference type="Proteomes" id="UP000290365">
    <property type="component" value="Chromosome"/>
</dbReference>
<accession>A0A4P6JNL8</accession>
<dbReference type="InterPro" id="IPR024031">
    <property type="entry name" value="MSMEG_5819/OxyR"/>
</dbReference>
<protein>
    <submittedName>
        <fullName evidence="2">PPOX class F420-dependent oxidoreductase</fullName>
        <ecNumber evidence="2">1.-.-.-</ecNumber>
    </submittedName>
</protein>
<keyword evidence="2" id="KW-0560">Oxidoreductase</keyword>
<organism evidence="2 3">
    <name type="scientific">Ktedonosporobacter rubrisoli</name>
    <dbReference type="NCBI Taxonomy" id="2509675"/>
    <lineage>
        <taxon>Bacteria</taxon>
        <taxon>Bacillati</taxon>
        <taxon>Chloroflexota</taxon>
        <taxon>Ktedonobacteria</taxon>
        <taxon>Ktedonobacterales</taxon>
        <taxon>Ktedonosporobacteraceae</taxon>
        <taxon>Ktedonosporobacter</taxon>
    </lineage>
</organism>
<feature type="region of interest" description="Disordered" evidence="1">
    <location>
        <begin position="121"/>
        <end position="140"/>
    </location>
</feature>
<dbReference type="NCBIfam" id="TIGR04023">
    <property type="entry name" value="PPOX_MSMEG_5819"/>
    <property type="match status" value="1"/>
</dbReference>
<dbReference type="EC" id="1.-.-.-" evidence="2"/>
<dbReference type="OrthoDB" id="3693562at2"/>
<dbReference type="SUPFAM" id="SSF50475">
    <property type="entry name" value="FMN-binding split barrel"/>
    <property type="match status" value="1"/>
</dbReference>
<dbReference type="InterPro" id="IPR012349">
    <property type="entry name" value="Split_barrel_FMN-bd"/>
</dbReference>
<dbReference type="RefSeq" id="WP_129887656.1">
    <property type="nucleotide sequence ID" value="NZ_CP035758.1"/>
</dbReference>
<dbReference type="AlphaFoldDB" id="A0A4P6JNL8"/>
<reference evidence="2 3" key="1">
    <citation type="submission" date="2019-01" db="EMBL/GenBank/DDBJ databases">
        <title>Ktedonosporobacter rubrisoli SCAWS-G2.</title>
        <authorList>
            <person name="Huang Y."/>
            <person name="Yan B."/>
        </authorList>
    </citation>
    <scope>NUCLEOTIDE SEQUENCE [LARGE SCALE GENOMIC DNA]</scope>
    <source>
        <strain evidence="2 3">SCAWS-G2</strain>
    </source>
</reference>
<dbReference type="GO" id="GO:0016491">
    <property type="term" value="F:oxidoreductase activity"/>
    <property type="evidence" value="ECO:0007669"/>
    <property type="project" value="UniProtKB-KW"/>
</dbReference>
<dbReference type="EMBL" id="CP035758">
    <property type="protein sequence ID" value="QBD76662.1"/>
    <property type="molecule type" value="Genomic_DNA"/>
</dbReference>
<evidence type="ECO:0000313" key="3">
    <source>
        <dbReference type="Proteomes" id="UP000290365"/>
    </source>
</evidence>
<gene>
    <name evidence="2" type="ORF">EPA93_11870</name>
</gene>
<proteinExistence type="predicted"/>
<dbReference type="KEGG" id="kbs:EPA93_11870"/>
<evidence type="ECO:0000313" key="2">
    <source>
        <dbReference type="EMBL" id="QBD76662.1"/>
    </source>
</evidence>
<sequence>MGKFSPEEIAYLQSQRFGRLATVSPTGELHVVPVTFRYNPEHESIDIGGETLIHTKKYRDSVRHGRAAFVVDDMLSPGKMRMVEVRGTVEGLATGGKEILEYFAPEILRITPTRIISFGLSNDDSPAGEARSAISSRKVG</sequence>
<keyword evidence="3" id="KW-1185">Reference proteome</keyword>
<evidence type="ECO:0000256" key="1">
    <source>
        <dbReference type="SAM" id="MobiDB-lite"/>
    </source>
</evidence>
<dbReference type="Gene3D" id="2.30.110.10">
    <property type="entry name" value="Electron Transport, Fmn-binding Protein, Chain A"/>
    <property type="match status" value="1"/>
</dbReference>
<name>A0A4P6JNL8_KTERU</name>